<keyword evidence="3" id="KW-1185">Reference proteome</keyword>
<comment type="caution">
    <text evidence="2">The sequence shown here is derived from an EMBL/GenBank/DDBJ whole genome shotgun (WGS) entry which is preliminary data.</text>
</comment>
<evidence type="ECO:0000259" key="1">
    <source>
        <dbReference type="SMART" id="SM00563"/>
    </source>
</evidence>
<evidence type="ECO:0000313" key="3">
    <source>
        <dbReference type="Proteomes" id="UP000718451"/>
    </source>
</evidence>
<dbReference type="Pfam" id="PF19576">
    <property type="entry name" value="Acyltransf_2"/>
    <property type="match status" value="1"/>
</dbReference>
<evidence type="ECO:0000313" key="2">
    <source>
        <dbReference type="EMBL" id="NKI30871.1"/>
    </source>
</evidence>
<keyword evidence="2" id="KW-0808">Transferase</keyword>
<dbReference type="EMBL" id="JAAWWL010000001">
    <property type="protein sequence ID" value="NKI30871.1"/>
    <property type="molecule type" value="Genomic_DNA"/>
</dbReference>
<proteinExistence type="predicted"/>
<name>A0ABX1GLU5_9FLAO</name>
<dbReference type="GO" id="GO:0016746">
    <property type="term" value="F:acyltransferase activity"/>
    <property type="evidence" value="ECO:0007669"/>
    <property type="project" value="UniProtKB-KW"/>
</dbReference>
<keyword evidence="2" id="KW-0012">Acyltransferase</keyword>
<accession>A0ABX1GLU5</accession>
<gene>
    <name evidence="2" type="ORF">HCU67_02875</name>
</gene>
<sequence>MNSNKTKLTYSSEGDKKIKRIIIRSIEKLSGQPKLEQMYNEVLALNPSSEEIWKILIDRLDLKLDFEQLAFDAIPQKEPLIFIANHPFGVVDGIVFGHMVKQKRKDFKFLVNSVLCREKVLNRYFLPIDFATTKEAIQTNIKTRKDALRCIENGESIVIFPSGGVATSKRPFKKAEELDWKKFILKLIRQSKASVVPFYFYGQNSPLFQFISQVSMDLRISMLLNEVRNKVGKTIKLAIGKPITFSEMQAYKGDELLDFLYNQVHQLAK</sequence>
<dbReference type="RefSeq" id="WP_168551097.1">
    <property type="nucleotide sequence ID" value="NZ_JAAWWL010000001.1"/>
</dbReference>
<dbReference type="InterPro" id="IPR045746">
    <property type="entry name" value="ACT14924-like_Acyltransf_dom"/>
</dbReference>
<feature type="domain" description="Phospholipid/glycerol acyltransferase" evidence="1">
    <location>
        <begin position="80"/>
        <end position="203"/>
    </location>
</feature>
<dbReference type="CDD" id="cd07986">
    <property type="entry name" value="LPLAT_ACT14924-like"/>
    <property type="match status" value="1"/>
</dbReference>
<reference evidence="2 3" key="1">
    <citation type="submission" date="2020-04" db="EMBL/GenBank/DDBJ databases">
        <authorList>
            <person name="Yoon J."/>
        </authorList>
    </citation>
    <scope>NUCLEOTIDE SEQUENCE [LARGE SCALE GENOMIC DNA]</scope>
    <source>
        <strain evidence="2 3">DJ-13</strain>
    </source>
</reference>
<dbReference type="SMART" id="SM00563">
    <property type="entry name" value="PlsC"/>
    <property type="match status" value="1"/>
</dbReference>
<organism evidence="2 3">
    <name type="scientific">Croceivirga thetidis</name>
    <dbReference type="NCBI Taxonomy" id="2721623"/>
    <lineage>
        <taxon>Bacteria</taxon>
        <taxon>Pseudomonadati</taxon>
        <taxon>Bacteroidota</taxon>
        <taxon>Flavobacteriia</taxon>
        <taxon>Flavobacteriales</taxon>
        <taxon>Flavobacteriaceae</taxon>
        <taxon>Croceivirga</taxon>
    </lineage>
</organism>
<protein>
    <submittedName>
        <fullName evidence="2">Glycerol acyltransferase</fullName>
    </submittedName>
</protein>
<dbReference type="SUPFAM" id="SSF69593">
    <property type="entry name" value="Glycerol-3-phosphate (1)-acyltransferase"/>
    <property type="match status" value="1"/>
</dbReference>
<dbReference type="Proteomes" id="UP000718451">
    <property type="component" value="Unassembled WGS sequence"/>
</dbReference>
<dbReference type="InterPro" id="IPR002123">
    <property type="entry name" value="Plipid/glycerol_acylTrfase"/>
</dbReference>